<dbReference type="Proteomes" id="UP000835206">
    <property type="component" value="Chromosome 15"/>
</dbReference>
<organism evidence="13 14">
    <name type="scientific">Bombus terrestris</name>
    <name type="common">Buff-tailed bumblebee</name>
    <name type="synonym">Apis terrestris</name>
    <dbReference type="NCBI Taxonomy" id="30195"/>
    <lineage>
        <taxon>Eukaryota</taxon>
        <taxon>Metazoa</taxon>
        <taxon>Ecdysozoa</taxon>
        <taxon>Arthropoda</taxon>
        <taxon>Hexapoda</taxon>
        <taxon>Insecta</taxon>
        <taxon>Pterygota</taxon>
        <taxon>Neoptera</taxon>
        <taxon>Endopterygota</taxon>
        <taxon>Hymenoptera</taxon>
        <taxon>Apocrita</taxon>
        <taxon>Aculeata</taxon>
        <taxon>Apoidea</taxon>
        <taxon>Anthophila</taxon>
        <taxon>Apidae</taxon>
        <taxon>Bombus</taxon>
        <taxon>Bombus</taxon>
    </lineage>
</organism>
<proteinExistence type="inferred from homology"/>
<accession>A0A9C6WDS1</accession>
<dbReference type="RefSeq" id="XP_048268621.1">
    <property type="nucleotide sequence ID" value="XM_048412664.1"/>
</dbReference>
<dbReference type="AlphaFoldDB" id="A0A9C6WDS1"/>
<dbReference type="GO" id="GO:0019843">
    <property type="term" value="F:rRNA binding"/>
    <property type="evidence" value="ECO:0007669"/>
    <property type="project" value="UniProtKB-KW"/>
</dbReference>
<evidence type="ECO:0000256" key="3">
    <source>
        <dbReference type="ARBA" id="ARBA00022730"/>
    </source>
</evidence>
<dbReference type="PANTHER" id="PTHR16276">
    <property type="entry name" value="PENTATRICOPEPTIDE REPEAT DOMAIN-CONTAINING PROTEIN 3"/>
    <property type="match status" value="1"/>
</dbReference>
<evidence type="ECO:0000256" key="6">
    <source>
        <dbReference type="ARBA" id="ARBA00022884"/>
    </source>
</evidence>
<evidence type="ECO:0000256" key="11">
    <source>
        <dbReference type="ARBA" id="ARBA00035134"/>
    </source>
</evidence>
<evidence type="ECO:0000256" key="1">
    <source>
        <dbReference type="ARBA" id="ARBA00004173"/>
    </source>
</evidence>
<evidence type="ECO:0000313" key="13">
    <source>
        <dbReference type="Proteomes" id="UP000835206"/>
    </source>
</evidence>
<keyword evidence="10" id="KW-0687">Ribonucleoprotein</keyword>
<evidence type="ECO:0000256" key="5">
    <source>
        <dbReference type="ARBA" id="ARBA00022845"/>
    </source>
</evidence>
<name>A0A9C6WDS1_BOMTE</name>
<dbReference type="PANTHER" id="PTHR16276:SF1">
    <property type="entry name" value="SMALL RIBOSOMAL SUBUNIT PROTEIN MS39"/>
    <property type="match status" value="1"/>
</dbReference>
<keyword evidence="5" id="KW-0810">Translation regulation</keyword>
<dbReference type="GO" id="GO:0005840">
    <property type="term" value="C:ribosome"/>
    <property type="evidence" value="ECO:0007669"/>
    <property type="project" value="UniProtKB-KW"/>
</dbReference>
<comment type="subcellular location">
    <subcellularLocation>
        <location evidence="1">Mitochondrion</location>
    </subcellularLocation>
</comment>
<keyword evidence="3" id="KW-0699">rRNA-binding</keyword>
<evidence type="ECO:0000256" key="7">
    <source>
        <dbReference type="ARBA" id="ARBA00022946"/>
    </source>
</evidence>
<keyword evidence="9" id="KW-0496">Mitochondrion</keyword>
<dbReference type="InterPro" id="IPR011990">
    <property type="entry name" value="TPR-like_helical_dom_sf"/>
</dbReference>
<dbReference type="Gene3D" id="1.25.40.10">
    <property type="entry name" value="Tetratricopeptide repeat domain"/>
    <property type="match status" value="1"/>
</dbReference>
<dbReference type="OrthoDB" id="185373at2759"/>
<evidence type="ECO:0000313" key="14">
    <source>
        <dbReference type="RefSeq" id="XP_048268621.1"/>
    </source>
</evidence>
<dbReference type="Pfam" id="PF22330">
    <property type="entry name" value="Rib_mS39_PPR"/>
    <property type="match status" value="1"/>
</dbReference>
<reference evidence="14" key="1">
    <citation type="submission" date="2025-08" db="UniProtKB">
        <authorList>
            <consortium name="RefSeq"/>
        </authorList>
    </citation>
    <scope>IDENTIFICATION</scope>
</reference>
<dbReference type="GO" id="GO:0043024">
    <property type="term" value="F:ribosomal small subunit binding"/>
    <property type="evidence" value="ECO:0007669"/>
    <property type="project" value="InterPro"/>
</dbReference>
<keyword evidence="6" id="KW-0694">RNA-binding</keyword>
<dbReference type="InterPro" id="IPR037387">
    <property type="entry name" value="PTCD3"/>
</dbReference>
<dbReference type="GO" id="GO:0005739">
    <property type="term" value="C:mitochondrion"/>
    <property type="evidence" value="ECO:0007669"/>
    <property type="project" value="UniProtKB-SubCell"/>
</dbReference>
<protein>
    <recommendedName>
        <fullName evidence="11">Small ribosomal subunit protein mS39</fullName>
    </recommendedName>
</protein>
<keyword evidence="8" id="KW-0689">Ribosomal protein</keyword>
<dbReference type="GO" id="GO:1990904">
    <property type="term" value="C:ribonucleoprotein complex"/>
    <property type="evidence" value="ECO:0007669"/>
    <property type="project" value="UniProtKB-KW"/>
</dbReference>
<keyword evidence="7" id="KW-0809">Transit peptide</keyword>
<dbReference type="GeneID" id="100647674"/>
<dbReference type="InterPro" id="IPR002885">
    <property type="entry name" value="PPR_rpt"/>
</dbReference>
<keyword evidence="13" id="KW-1185">Reference proteome</keyword>
<gene>
    <name evidence="14" type="primary">LOC100647674</name>
</gene>
<evidence type="ECO:0000256" key="8">
    <source>
        <dbReference type="ARBA" id="ARBA00022980"/>
    </source>
</evidence>
<evidence type="ECO:0000256" key="10">
    <source>
        <dbReference type="ARBA" id="ARBA00023274"/>
    </source>
</evidence>
<dbReference type="PROSITE" id="PS51375">
    <property type="entry name" value="PPR"/>
    <property type="match status" value="1"/>
</dbReference>
<evidence type="ECO:0000256" key="12">
    <source>
        <dbReference type="PROSITE-ProRule" id="PRU00708"/>
    </source>
</evidence>
<dbReference type="NCBIfam" id="TIGR00756">
    <property type="entry name" value="PPR"/>
    <property type="match status" value="1"/>
</dbReference>
<dbReference type="InterPro" id="IPR055063">
    <property type="entry name" value="Rib_mS39_PPR"/>
</dbReference>
<dbReference type="GO" id="GO:0032543">
    <property type="term" value="P:mitochondrial translation"/>
    <property type="evidence" value="ECO:0007669"/>
    <property type="project" value="InterPro"/>
</dbReference>
<dbReference type="GO" id="GO:0006417">
    <property type="term" value="P:regulation of translation"/>
    <property type="evidence" value="ECO:0007669"/>
    <property type="project" value="UniProtKB-KW"/>
</dbReference>
<keyword evidence="4" id="KW-0677">Repeat</keyword>
<evidence type="ECO:0000256" key="9">
    <source>
        <dbReference type="ARBA" id="ARBA00023128"/>
    </source>
</evidence>
<feature type="repeat" description="PPR" evidence="12">
    <location>
        <begin position="271"/>
        <end position="305"/>
    </location>
</feature>
<sequence length="706" mass="82518">MHIQLHVNTFTRTHILTAENCFSSRTGFGFLINFIQFFVICQRVYFNIHTYIRRCSCHIHLLHIHMTSCVELKRLQSSLSVSNSKVKIPVRIQRGPTDILEALEQTIPKDSITNNNYLYHDDPYLLPLKKRNYRAYALSYEAGKKAAKWIHNEHKDLFPKHLSEPEIEAFIPPSTYTDKSQVSEEILLRIIYRRIVPEALHVYKLLDHNVSNDTKQILLELLCFYNSGTNSQNISRLEEWFTLSYDKYAWQYMSEINELFEFLKMQDSSTAAVAYNTMICGLAKHSRVNEAWILYHECKEKNILLNITTCNYLLALIPETFGYKHELKMERFFDILDTINKKRIKPNIKTLNAALHVIVVAQLKNDEDIAQRLFMDFKRMNIEFSPATYYYMILIFTQKHNENAYANFVNILHSIRNKSFSIQDLLDDKFFKHAMYLADSYYDREAGDMIHKLLLIRDNYKFISRASIENSYYISYISLVLSTSTVDDFFEFYEKLVPNIFVPPRRIFEAIVKHLEHYKEKIQMKHLQRLWLDISTLCFTNFSLKLRVLSLVEMDALPADSPFKTFFMDAAWTCWNEIQTEIETKSGTYTPLENAKTACIVAILLHGGHIVESIEVLTYITKESDLFLPTMNEIQVNELFESYISKECILGAFLVLEYSVNSGFPHIIKMATTLQNLPQLTDAYRKELINLVGAEALNSSDTEQSN</sequence>
<dbReference type="Pfam" id="PF13812">
    <property type="entry name" value="PPR_3"/>
    <property type="match status" value="1"/>
</dbReference>
<evidence type="ECO:0000256" key="2">
    <source>
        <dbReference type="ARBA" id="ARBA00008551"/>
    </source>
</evidence>
<comment type="similarity">
    <text evidence="2">Belongs to the mitochondrion-specific ribosomal protein mS39 family.</text>
</comment>
<evidence type="ECO:0000256" key="4">
    <source>
        <dbReference type="ARBA" id="ARBA00022737"/>
    </source>
</evidence>